<sequence>MQNLKLSVAAVTLLLFSFANAQDNEKKAHDHSKMDMDSMDGMQMAPEFNDENLANAYGHYEHIKDALIGSNPGDAQKGGTMLNDALANIDGSDAALSASKKLTGSDDLKSQRKAFAELSSAMEPLLAGKLESGKIYKDFCPMALGKGAYWLSSTEDIRNPYYGDKMLSCGKVTEVIEK</sequence>
<feature type="domain" description="DUF3347" evidence="1">
    <location>
        <begin position="57"/>
        <end position="127"/>
    </location>
</feature>
<dbReference type="EMBL" id="LAZR01011115">
    <property type="protein sequence ID" value="KKM63347.1"/>
    <property type="molecule type" value="Genomic_DNA"/>
</dbReference>
<reference evidence="2" key="1">
    <citation type="journal article" date="2015" name="Nature">
        <title>Complex archaea that bridge the gap between prokaryotes and eukaryotes.</title>
        <authorList>
            <person name="Spang A."/>
            <person name="Saw J.H."/>
            <person name="Jorgensen S.L."/>
            <person name="Zaremba-Niedzwiedzka K."/>
            <person name="Martijn J."/>
            <person name="Lind A.E."/>
            <person name="van Eijk R."/>
            <person name="Schleper C."/>
            <person name="Guy L."/>
            <person name="Ettema T.J."/>
        </authorList>
    </citation>
    <scope>NUCLEOTIDE SEQUENCE</scope>
</reference>
<name>A0A0F9M271_9ZZZZ</name>
<dbReference type="InterPro" id="IPR021782">
    <property type="entry name" value="DUF3347"/>
</dbReference>
<accession>A0A0F9M271</accession>
<dbReference type="Pfam" id="PF11827">
    <property type="entry name" value="DUF3347"/>
    <property type="match status" value="1"/>
</dbReference>
<evidence type="ECO:0000259" key="1">
    <source>
        <dbReference type="Pfam" id="PF11827"/>
    </source>
</evidence>
<dbReference type="AlphaFoldDB" id="A0A0F9M271"/>
<organism evidence="2">
    <name type="scientific">marine sediment metagenome</name>
    <dbReference type="NCBI Taxonomy" id="412755"/>
    <lineage>
        <taxon>unclassified sequences</taxon>
        <taxon>metagenomes</taxon>
        <taxon>ecological metagenomes</taxon>
    </lineage>
</organism>
<gene>
    <name evidence="2" type="ORF">LCGC14_1512350</name>
</gene>
<comment type="caution">
    <text evidence="2">The sequence shown here is derived from an EMBL/GenBank/DDBJ whole genome shotgun (WGS) entry which is preliminary data.</text>
</comment>
<evidence type="ECO:0000313" key="2">
    <source>
        <dbReference type="EMBL" id="KKM63347.1"/>
    </source>
</evidence>
<proteinExistence type="predicted"/>
<protein>
    <recommendedName>
        <fullName evidence="1">DUF3347 domain-containing protein</fullName>
    </recommendedName>
</protein>